<reference evidence="1" key="1">
    <citation type="journal article" date="2020" name="mSystems">
        <title>Genome- and Community-Level Interaction Insights into Carbon Utilization and Element Cycling Functions of Hydrothermarchaeota in Hydrothermal Sediment.</title>
        <authorList>
            <person name="Zhou Z."/>
            <person name="Liu Y."/>
            <person name="Xu W."/>
            <person name="Pan J."/>
            <person name="Luo Z.H."/>
            <person name="Li M."/>
        </authorList>
    </citation>
    <scope>NUCLEOTIDE SEQUENCE [LARGE SCALE GENOMIC DNA]</scope>
    <source>
        <strain evidence="1">HyVt-633</strain>
    </source>
</reference>
<accession>A0A7C5DJ39</accession>
<gene>
    <name evidence="1" type="ORF">ENL07_08005</name>
</gene>
<proteinExistence type="predicted"/>
<name>A0A7C5DJ39_9CHLB</name>
<organism evidence="1">
    <name type="scientific">Chlorobaculum parvum</name>
    <dbReference type="NCBI Taxonomy" id="274539"/>
    <lineage>
        <taxon>Bacteria</taxon>
        <taxon>Pseudomonadati</taxon>
        <taxon>Chlorobiota</taxon>
        <taxon>Chlorobiia</taxon>
        <taxon>Chlorobiales</taxon>
        <taxon>Chlorobiaceae</taxon>
        <taxon>Chlorobaculum</taxon>
    </lineage>
</organism>
<comment type="caution">
    <text evidence="1">The sequence shown here is derived from an EMBL/GenBank/DDBJ whole genome shotgun (WGS) entry which is preliminary data.</text>
</comment>
<dbReference type="EMBL" id="DRSQ01000160">
    <property type="protein sequence ID" value="HHE32555.1"/>
    <property type="molecule type" value="Genomic_DNA"/>
</dbReference>
<evidence type="ECO:0000313" key="1">
    <source>
        <dbReference type="EMBL" id="HHE32555.1"/>
    </source>
</evidence>
<sequence>MKTTKYFEYTRRRPDRETIRDEWIMQTIEFPIETFRQTDGRIRKWSYIQDVDKFLRVILLEDGETVHNAFFDRSFKRGAKA</sequence>
<protein>
    <submittedName>
        <fullName evidence="1">Uncharacterized protein</fullName>
    </submittedName>
</protein>
<dbReference type="AlphaFoldDB" id="A0A7C5DJ39"/>
<dbReference type="Proteomes" id="UP000886058">
    <property type="component" value="Unassembled WGS sequence"/>
</dbReference>